<dbReference type="InterPro" id="IPR007428">
    <property type="entry name" value="MlaA"/>
</dbReference>
<proteinExistence type="inferred from homology"/>
<keyword evidence="6" id="KW-1185">Reference proteome</keyword>
<feature type="region of interest" description="Disordered" evidence="3">
    <location>
        <begin position="323"/>
        <end position="362"/>
    </location>
</feature>
<name>A0A516V6A8_9GAMM</name>
<protein>
    <submittedName>
        <fullName evidence="5">VacJ family lipoprotein</fullName>
    </submittedName>
</protein>
<evidence type="ECO:0000313" key="6">
    <source>
        <dbReference type="Proteomes" id="UP000315891"/>
    </source>
</evidence>
<evidence type="ECO:0000313" key="5">
    <source>
        <dbReference type="EMBL" id="QDQ74021.1"/>
    </source>
</evidence>
<feature type="compositionally biased region" description="Polar residues" evidence="3">
    <location>
        <begin position="340"/>
        <end position="352"/>
    </location>
</feature>
<dbReference type="AlphaFoldDB" id="A0A516V6A8"/>
<accession>A0A516V6A8</accession>
<reference evidence="5 6" key="1">
    <citation type="submission" date="2019-07" db="EMBL/GenBank/DDBJ databases">
        <title>Lysobacter weifangensis sp. nov., isolated from bensulfuron-methyl contaminated farmland soil.</title>
        <authorList>
            <person name="Zhao H."/>
        </authorList>
    </citation>
    <scope>NUCLEOTIDE SEQUENCE [LARGE SCALE GENOMIC DNA]</scope>
    <source>
        <strain evidence="5 6">CC-Bw-6</strain>
    </source>
</reference>
<dbReference type="PRINTS" id="PR01805">
    <property type="entry name" value="VACJLIPOPROT"/>
</dbReference>
<dbReference type="RefSeq" id="WP_143879532.1">
    <property type="nucleotide sequence ID" value="NZ_BAABLZ010000001.1"/>
</dbReference>
<evidence type="ECO:0000256" key="1">
    <source>
        <dbReference type="ARBA" id="ARBA00010634"/>
    </source>
</evidence>
<dbReference type="Proteomes" id="UP000315891">
    <property type="component" value="Chromosome"/>
</dbReference>
<dbReference type="PROSITE" id="PS51257">
    <property type="entry name" value="PROKAR_LIPOPROTEIN"/>
    <property type="match status" value="1"/>
</dbReference>
<evidence type="ECO:0000256" key="3">
    <source>
        <dbReference type="SAM" id="MobiDB-lite"/>
    </source>
</evidence>
<dbReference type="Pfam" id="PF04333">
    <property type="entry name" value="MlaA"/>
    <property type="match status" value="1"/>
</dbReference>
<feature type="compositionally biased region" description="Pro residues" evidence="3">
    <location>
        <begin position="353"/>
        <end position="362"/>
    </location>
</feature>
<organism evidence="5 6">
    <name type="scientific">Pseudoluteimonas lycopersici</name>
    <dbReference type="NCBI Taxonomy" id="1324796"/>
    <lineage>
        <taxon>Bacteria</taxon>
        <taxon>Pseudomonadati</taxon>
        <taxon>Pseudomonadota</taxon>
        <taxon>Gammaproteobacteria</taxon>
        <taxon>Lysobacterales</taxon>
        <taxon>Lysobacteraceae</taxon>
        <taxon>Pseudoluteimonas</taxon>
    </lineage>
</organism>
<feature type="chain" id="PRO_5021964531" evidence="4">
    <location>
        <begin position="35"/>
        <end position="362"/>
    </location>
</feature>
<keyword evidence="2 4" id="KW-0732">Signal</keyword>
<evidence type="ECO:0000256" key="4">
    <source>
        <dbReference type="SAM" id="SignalP"/>
    </source>
</evidence>
<evidence type="ECO:0000256" key="2">
    <source>
        <dbReference type="ARBA" id="ARBA00022729"/>
    </source>
</evidence>
<feature type="region of interest" description="Disordered" evidence="3">
    <location>
        <begin position="31"/>
        <end position="60"/>
    </location>
</feature>
<dbReference type="GO" id="GO:0120010">
    <property type="term" value="P:intermembrane phospholipid transfer"/>
    <property type="evidence" value="ECO:0007669"/>
    <property type="project" value="TreeGrafter"/>
</dbReference>
<comment type="similarity">
    <text evidence="1">Belongs to the MlaA family.</text>
</comment>
<dbReference type="PANTHER" id="PTHR30035:SF3">
    <property type="entry name" value="INTERMEMBRANE PHOSPHOLIPID TRANSPORT SYSTEM LIPOPROTEIN MLAA"/>
    <property type="match status" value="1"/>
</dbReference>
<feature type="signal peptide" evidence="4">
    <location>
        <begin position="1"/>
        <end position="34"/>
    </location>
</feature>
<gene>
    <name evidence="5" type="ORF">FNZ56_09090</name>
</gene>
<dbReference type="EMBL" id="CP041742">
    <property type="protein sequence ID" value="QDQ74021.1"/>
    <property type="molecule type" value="Genomic_DNA"/>
</dbReference>
<dbReference type="PANTHER" id="PTHR30035">
    <property type="entry name" value="LIPOPROTEIN VACJ-RELATED"/>
    <property type="match status" value="1"/>
</dbReference>
<dbReference type="OrthoDB" id="9785326at2"/>
<sequence length="362" mass="38470">MRPHAFLPARLVAVAFLAAMLGACASAGSARANADGDASVPVSTAAPTTPATTTTTTPANADAVAPMANADDGATTAIADETPSTAPVDATNAPAATDATTQAEDDYAAIYGSDADATSANGRNPSDPWEPFNRHVHHFNNGVDRYIAKPLARGYMKIAPPPVRLGIGNFFSNLGQPVSAINALLQGRPKQAGQSLGRFAVNFTIGVLGFFDPATRFGIPNRSEDFGQTLARWGWKRSRYLELPFLGPRTLRDAFGGAVEAPLSPLAQIEEDRVRVFLQGLQLVDLRTNLFAADSFREDAYDDYALTRDAWLQRRNYQIDTNNSDADAALPSYLQDDSAPASTTPDSSINPPQDTPAPQPAH</sequence>
<dbReference type="GO" id="GO:0016020">
    <property type="term" value="C:membrane"/>
    <property type="evidence" value="ECO:0007669"/>
    <property type="project" value="InterPro"/>
</dbReference>
<keyword evidence="5" id="KW-0449">Lipoprotein</keyword>